<evidence type="ECO:0000259" key="1">
    <source>
        <dbReference type="Pfam" id="PF25485"/>
    </source>
</evidence>
<dbReference type="OrthoDB" id="5985073at2759"/>
<organism evidence="2 3">
    <name type="scientific">Patellaria atrata CBS 101060</name>
    <dbReference type="NCBI Taxonomy" id="1346257"/>
    <lineage>
        <taxon>Eukaryota</taxon>
        <taxon>Fungi</taxon>
        <taxon>Dikarya</taxon>
        <taxon>Ascomycota</taxon>
        <taxon>Pezizomycotina</taxon>
        <taxon>Dothideomycetes</taxon>
        <taxon>Dothideomycetes incertae sedis</taxon>
        <taxon>Patellariales</taxon>
        <taxon>Patellariaceae</taxon>
        <taxon>Patellaria</taxon>
    </lineage>
</organism>
<proteinExistence type="predicted"/>
<feature type="domain" description="DUF7908" evidence="1">
    <location>
        <begin position="75"/>
        <end position="185"/>
    </location>
</feature>
<gene>
    <name evidence="2" type="ORF">M501DRAFT_987881</name>
</gene>
<evidence type="ECO:0000313" key="2">
    <source>
        <dbReference type="EMBL" id="KAF2835930.1"/>
    </source>
</evidence>
<dbReference type="InterPro" id="IPR057230">
    <property type="entry name" value="DUF7908"/>
</dbReference>
<evidence type="ECO:0000313" key="3">
    <source>
        <dbReference type="Proteomes" id="UP000799429"/>
    </source>
</evidence>
<dbReference type="AlphaFoldDB" id="A0A9P4S4Y2"/>
<protein>
    <recommendedName>
        <fullName evidence="1">DUF7908 domain-containing protein</fullName>
    </recommendedName>
</protein>
<dbReference type="Pfam" id="PF25485">
    <property type="entry name" value="DUF7908"/>
    <property type="match status" value="1"/>
</dbReference>
<keyword evidence="3" id="KW-1185">Reference proteome</keyword>
<dbReference type="Proteomes" id="UP000799429">
    <property type="component" value="Unassembled WGS sequence"/>
</dbReference>
<comment type="caution">
    <text evidence="2">The sequence shown here is derived from an EMBL/GenBank/DDBJ whole genome shotgun (WGS) entry which is preliminary data.</text>
</comment>
<accession>A0A9P4S4Y2</accession>
<dbReference type="EMBL" id="MU006106">
    <property type="protein sequence ID" value="KAF2835930.1"/>
    <property type="molecule type" value="Genomic_DNA"/>
</dbReference>
<name>A0A9P4S4Y2_9PEZI</name>
<reference evidence="2" key="1">
    <citation type="journal article" date="2020" name="Stud. Mycol.">
        <title>101 Dothideomycetes genomes: a test case for predicting lifestyles and emergence of pathogens.</title>
        <authorList>
            <person name="Haridas S."/>
            <person name="Albert R."/>
            <person name="Binder M."/>
            <person name="Bloem J."/>
            <person name="Labutti K."/>
            <person name="Salamov A."/>
            <person name="Andreopoulos B."/>
            <person name="Baker S."/>
            <person name="Barry K."/>
            <person name="Bills G."/>
            <person name="Bluhm B."/>
            <person name="Cannon C."/>
            <person name="Castanera R."/>
            <person name="Culley D."/>
            <person name="Daum C."/>
            <person name="Ezra D."/>
            <person name="Gonzalez J."/>
            <person name="Henrissat B."/>
            <person name="Kuo A."/>
            <person name="Liang C."/>
            <person name="Lipzen A."/>
            <person name="Lutzoni F."/>
            <person name="Magnuson J."/>
            <person name="Mondo S."/>
            <person name="Nolan M."/>
            <person name="Ohm R."/>
            <person name="Pangilinan J."/>
            <person name="Park H.-J."/>
            <person name="Ramirez L."/>
            <person name="Alfaro M."/>
            <person name="Sun H."/>
            <person name="Tritt A."/>
            <person name="Yoshinaga Y."/>
            <person name="Zwiers L.-H."/>
            <person name="Turgeon B."/>
            <person name="Goodwin S."/>
            <person name="Spatafora J."/>
            <person name="Crous P."/>
            <person name="Grigoriev I."/>
        </authorList>
    </citation>
    <scope>NUCLEOTIDE SEQUENCE</scope>
    <source>
        <strain evidence="2">CBS 101060</strain>
    </source>
</reference>
<sequence>MTITQTETYTCITDCPSSFFTDPPIAIAALAPTPDPDAWSDSRIAAGAPFNIEVVHVDPSGWFTWYPPARSWLLSNGNTTTNRSRATIYRILNGRLSAPSGWVSTTRGLRNKAFAVSQTVGDVQQWVFTTDTMLNWTSEAFTGGVAQFYKLPPGFLGNARVLVKFVGGMQPSRGWSPIVLWAREVESLQDEDQAEER</sequence>